<dbReference type="Pfam" id="PF01302">
    <property type="entry name" value="CAP_GLY"/>
    <property type="match status" value="1"/>
</dbReference>
<comment type="caution">
    <text evidence="4">The sequence shown here is derived from an EMBL/GenBank/DDBJ whole genome shotgun (WGS) entry which is preliminary data.</text>
</comment>
<dbReference type="EMBL" id="SSOP01000145">
    <property type="protein sequence ID" value="KAB5590775.1"/>
    <property type="molecule type" value="Genomic_DNA"/>
</dbReference>
<feature type="compositionally biased region" description="Basic and acidic residues" evidence="1">
    <location>
        <begin position="915"/>
        <end position="924"/>
    </location>
</feature>
<dbReference type="InterPro" id="IPR011333">
    <property type="entry name" value="SKP1/BTB/POZ_sf"/>
</dbReference>
<feature type="compositionally biased region" description="Low complexity" evidence="1">
    <location>
        <begin position="658"/>
        <end position="675"/>
    </location>
</feature>
<dbReference type="PROSITE" id="PS50245">
    <property type="entry name" value="CAP_GLY_2"/>
    <property type="match status" value="1"/>
</dbReference>
<dbReference type="Gene3D" id="2.30.30.190">
    <property type="entry name" value="CAP Gly-rich-like domain"/>
    <property type="match status" value="1"/>
</dbReference>
<dbReference type="Proteomes" id="UP000383932">
    <property type="component" value="Unassembled WGS sequence"/>
</dbReference>
<feature type="compositionally biased region" description="Low complexity" evidence="1">
    <location>
        <begin position="983"/>
        <end position="995"/>
    </location>
</feature>
<feature type="compositionally biased region" description="Polar residues" evidence="1">
    <location>
        <begin position="751"/>
        <end position="764"/>
    </location>
</feature>
<evidence type="ECO:0000256" key="1">
    <source>
        <dbReference type="SAM" id="MobiDB-lite"/>
    </source>
</evidence>
<sequence>MAPAPLPQIPSSAAALAGALTVATETWQNELKVLFEQAKSRYPDVVWDLAEDDDEHTDEVWGHKAIVYARAPPSFQARYFASRTTSGSPTPYSAHHLLPAQSSLSLSLPAVDSRPRSRSPSPFGAPPRTQSPVPSTGSGTLLRIPLSMNPALFANELEYLYTGRGMGVAFEFLFDTSAENGQTRSTESTVESERREKLRKDLVYMWRSRLYSDVRITLTGTFSSTNDEVASAVFSSHRFILVSRVPYFRTLLSSTFAPVGPNNVSSVNPLPLNLPSPPFTPASLHFTLGFIYTGTLSFSQRNWDLDTAFNIIRAAKYLQLETLDNETRARIIAEMMHGLFHAYLPFDEYERVIEGKWGTGGCKCKQCQRRAPRVLEFALGDDVRDNVLERGAQRALSGMYGEGWTTSEFLALPLRLKNILLKGVKNRTTPQNIIPLLQATQGGLAKLGTNSEPPAEAVKDLMNQARKKIDEVLCTSLEEFFDQPEWVALLESDGMGFGEMDKFDLVLDSIKRGMADNTAGQIYQALVSSVLLRSDPATGTTILSNSSALRAKIEQLRLDTIAWMRKHWTSVRMSTCFEGLEGWALKEISDELDVLIEDIATSNTPRGSTTRTGLRASIAMPKPNADAESMSIHSLQPSLADRNVNRNTGNAQARRDPVTSSSRSIRSVASRASAVGPPPRAVPPNSNPTRLRPVTGSSMRTSYVSESTTPVVSPASPNGAHARNSTVSAARRSLAPTSPNPPAGRPKSLAPSINSIRSTASTVRHSQRSKDSATEEQLPSPGNENARPISGVSTTSFKTANPSQGGLTPAAATTRGRKSSGASIASNLSVVPNSRRASNASAASPTPRTTAPAASGSRQSTGGSGNGGLTRSGTNASTRSTSTRRGSFTPGPKPQVTPPKKQPASKVNRTVTPKKTPEPTKSRPGDSTPTKVPPKGKGKATAPVDDESVQSEPRSNRSAASTLRGRPNVPSALSGHHSRKSTDTVTGSTVSTVKPSVPPVPKLSQLNQAGNIPPIRGVTLHIGIPCLITSKRAKYKAFARYIGEIHGEQGPWVGVEVPVAESWGSDKLGGRHWNDGSVGGIRYFEIGSSSPWDDSEERAARRRRTEAVLLSAGSGKKREVDTMSIDRDRLKRLRSVSPAMSDMSTNESRGLFVRPSDVIYVFDAVDDG</sequence>
<dbReference type="PANTHER" id="PTHR22427:SF7">
    <property type="entry name" value="GH15728P"/>
    <property type="match status" value="1"/>
</dbReference>
<dbReference type="Pfam" id="PF00651">
    <property type="entry name" value="BTB"/>
    <property type="match status" value="1"/>
</dbReference>
<dbReference type="InterPro" id="IPR000938">
    <property type="entry name" value="CAP-Gly_domain"/>
</dbReference>
<gene>
    <name evidence="4" type="ORF">CTheo_5769</name>
</gene>
<accession>A0A5N5QGA6</accession>
<feature type="compositionally biased region" description="Pro residues" evidence="1">
    <location>
        <begin position="891"/>
        <end position="901"/>
    </location>
</feature>
<feature type="compositionally biased region" description="Low complexity" evidence="1">
    <location>
        <begin position="832"/>
        <end position="861"/>
    </location>
</feature>
<dbReference type="CDD" id="cd18186">
    <property type="entry name" value="BTB_POZ_ZBTB_KLHL-like"/>
    <property type="match status" value="1"/>
</dbReference>
<feature type="compositionally biased region" description="Polar residues" evidence="1">
    <location>
        <begin position="950"/>
        <end position="961"/>
    </location>
</feature>
<evidence type="ECO:0000313" key="4">
    <source>
        <dbReference type="EMBL" id="KAB5590775.1"/>
    </source>
</evidence>
<dbReference type="AlphaFoldDB" id="A0A5N5QGA6"/>
<feature type="compositionally biased region" description="Polar residues" evidence="1">
    <location>
        <begin position="820"/>
        <end position="831"/>
    </location>
</feature>
<feature type="compositionally biased region" description="Low complexity" evidence="1">
    <location>
        <begin position="929"/>
        <end position="943"/>
    </location>
</feature>
<keyword evidence="5" id="KW-1185">Reference proteome</keyword>
<dbReference type="SUPFAM" id="SSF74924">
    <property type="entry name" value="Cap-Gly domain"/>
    <property type="match status" value="1"/>
</dbReference>
<proteinExistence type="predicted"/>
<name>A0A5N5QGA6_9AGAM</name>
<organism evidence="4 5">
    <name type="scientific">Ceratobasidium theobromae</name>
    <dbReference type="NCBI Taxonomy" id="1582974"/>
    <lineage>
        <taxon>Eukaryota</taxon>
        <taxon>Fungi</taxon>
        <taxon>Dikarya</taxon>
        <taxon>Basidiomycota</taxon>
        <taxon>Agaricomycotina</taxon>
        <taxon>Agaricomycetes</taxon>
        <taxon>Cantharellales</taxon>
        <taxon>Ceratobasidiaceae</taxon>
        <taxon>Ceratobasidium</taxon>
    </lineage>
</organism>
<feature type="domain" description="CAP-Gly" evidence="3">
    <location>
        <begin position="1043"/>
        <end position="1085"/>
    </location>
</feature>
<dbReference type="SMART" id="SM01052">
    <property type="entry name" value="CAP_GLY"/>
    <property type="match status" value="1"/>
</dbReference>
<dbReference type="SUPFAM" id="SSF54695">
    <property type="entry name" value="POZ domain"/>
    <property type="match status" value="1"/>
</dbReference>
<feature type="compositionally biased region" description="Polar residues" evidence="1">
    <location>
        <begin position="130"/>
        <end position="139"/>
    </location>
</feature>
<feature type="compositionally biased region" description="Polar residues" evidence="1">
    <location>
        <begin position="791"/>
        <end position="806"/>
    </location>
</feature>
<dbReference type="InterPro" id="IPR036859">
    <property type="entry name" value="CAP-Gly_dom_sf"/>
</dbReference>
<dbReference type="PROSITE" id="PS50097">
    <property type="entry name" value="BTB"/>
    <property type="match status" value="1"/>
</dbReference>
<evidence type="ECO:0000259" key="3">
    <source>
        <dbReference type="PROSITE" id="PS50245"/>
    </source>
</evidence>
<feature type="region of interest" description="Disordered" evidence="1">
    <location>
        <begin position="640"/>
        <end position="1005"/>
    </location>
</feature>
<dbReference type="InterPro" id="IPR000210">
    <property type="entry name" value="BTB/POZ_dom"/>
</dbReference>
<feature type="compositionally biased region" description="Polar residues" evidence="1">
    <location>
        <begin position="695"/>
        <end position="711"/>
    </location>
</feature>
<feature type="compositionally biased region" description="Low complexity" evidence="1">
    <location>
        <begin position="118"/>
        <end position="128"/>
    </location>
</feature>
<feature type="domain" description="BTB" evidence="2">
    <location>
        <begin position="212"/>
        <end position="300"/>
    </location>
</feature>
<feature type="region of interest" description="Disordered" evidence="1">
    <location>
        <begin position="108"/>
        <end position="139"/>
    </location>
</feature>
<evidence type="ECO:0000259" key="2">
    <source>
        <dbReference type="PROSITE" id="PS50097"/>
    </source>
</evidence>
<evidence type="ECO:0000313" key="5">
    <source>
        <dbReference type="Proteomes" id="UP000383932"/>
    </source>
</evidence>
<dbReference type="OrthoDB" id="2130750at2759"/>
<dbReference type="PANTHER" id="PTHR22427">
    <property type="entry name" value="GH15728P"/>
    <property type="match status" value="1"/>
</dbReference>
<feature type="compositionally biased region" description="Low complexity" evidence="1">
    <location>
        <begin position="871"/>
        <end position="890"/>
    </location>
</feature>
<reference evidence="4 5" key="1">
    <citation type="journal article" date="2019" name="Fungal Biol. Biotechnol.">
        <title>Draft genome sequence of fastidious pathogen Ceratobasidium theobromae, which causes vascular-streak dieback in Theobroma cacao.</title>
        <authorList>
            <person name="Ali S.S."/>
            <person name="Asman A."/>
            <person name="Shao J."/>
            <person name="Firmansyah A.P."/>
            <person name="Susilo A.W."/>
            <person name="Rosmana A."/>
            <person name="McMahon P."/>
            <person name="Junaid M."/>
            <person name="Guest D."/>
            <person name="Kheng T.Y."/>
            <person name="Meinhardt L.W."/>
            <person name="Bailey B.A."/>
        </authorList>
    </citation>
    <scope>NUCLEOTIDE SEQUENCE [LARGE SCALE GENOMIC DNA]</scope>
    <source>
        <strain evidence="4 5">CT2</strain>
    </source>
</reference>
<keyword evidence="4" id="KW-0176">Collagen</keyword>
<dbReference type="Gene3D" id="3.30.710.10">
    <property type="entry name" value="Potassium Channel Kv1.1, Chain A"/>
    <property type="match status" value="1"/>
</dbReference>
<feature type="compositionally biased region" description="Pro residues" evidence="1">
    <location>
        <begin position="676"/>
        <end position="686"/>
    </location>
</feature>
<protein>
    <submittedName>
        <fullName evidence="4">Collagen alpha-1(XVII) chain</fullName>
    </submittedName>
</protein>